<accession>A0AAD2VPK1</accession>
<name>A0AAD2VPK1_PRORE</name>
<evidence type="ECO:0000313" key="1">
    <source>
        <dbReference type="EMBL" id="ELR5216434.1"/>
    </source>
</evidence>
<dbReference type="RefSeq" id="WP_181489820.1">
    <property type="nucleotide sequence ID" value="NZ_ABFCQP020000010.1"/>
</dbReference>
<dbReference type="EMBL" id="ABEXCJ040000001">
    <property type="protein sequence ID" value="ELR5216434.1"/>
    <property type="molecule type" value="Genomic_DNA"/>
</dbReference>
<proteinExistence type="predicted"/>
<evidence type="ECO:0000313" key="2">
    <source>
        <dbReference type="EMBL" id="EMR4588621.1"/>
    </source>
</evidence>
<gene>
    <name evidence="2" type="ORF">M0K77_000896</name>
    <name evidence="1" type="ORF">M0K77_RS04480</name>
</gene>
<organism evidence="1">
    <name type="scientific">Providencia rettgeri</name>
    <dbReference type="NCBI Taxonomy" id="587"/>
    <lineage>
        <taxon>Bacteria</taxon>
        <taxon>Pseudomonadati</taxon>
        <taxon>Pseudomonadota</taxon>
        <taxon>Gammaproteobacteria</taxon>
        <taxon>Enterobacterales</taxon>
        <taxon>Morganellaceae</taxon>
        <taxon>Providencia</taxon>
    </lineage>
</organism>
<protein>
    <recommendedName>
        <fullName evidence="3">Lipoprotein</fullName>
    </recommendedName>
</protein>
<dbReference type="PROSITE" id="PS51257">
    <property type="entry name" value="PROKAR_LIPOPROTEIN"/>
    <property type="match status" value="1"/>
</dbReference>
<sequence>MKKIMITALLALFLSGCDNSPPAPYGFKWGQTKESVKALNLKDTNCNFEHSCTFQETPDGHDAAILFTTFHDKLGLFYIFYTENFDQKATTKDEAFELYEQAGNKLQKVYGEPVNKTHIIKDESDFFNCLASQDCGDVNMDFDKDGYKANLRMSVSNQGKTHLIYTFKSPVYNSPLK</sequence>
<reference evidence="1" key="1">
    <citation type="submission" date="2023-10" db="EMBL/GenBank/DDBJ databases">
        <authorList>
            <consortium name="Clinical and Environmental Microbiology Branch: Whole genome sequencing antimicrobial resistance pathogens in the healthcare setting"/>
        </authorList>
    </citation>
    <scope>NUCLEOTIDE SEQUENCE</scope>
    <source>
        <strain evidence="1">2020QW-00022</strain>
    </source>
</reference>
<comment type="caution">
    <text evidence="1">The sequence shown here is derived from an EMBL/GenBank/DDBJ whole genome shotgun (WGS) entry which is preliminary data.</text>
</comment>
<dbReference type="AlphaFoldDB" id="A0AAD2VPK1"/>
<dbReference type="EMBL" id="ABEXCJ050000001">
    <property type="protein sequence ID" value="EMR4588621.1"/>
    <property type="molecule type" value="Genomic_DNA"/>
</dbReference>
<evidence type="ECO:0008006" key="3">
    <source>
        <dbReference type="Google" id="ProtNLM"/>
    </source>
</evidence>